<dbReference type="GO" id="GO:0016042">
    <property type="term" value="P:lipid catabolic process"/>
    <property type="evidence" value="ECO:0007669"/>
    <property type="project" value="UniProtKB-UniRule"/>
</dbReference>
<evidence type="ECO:0000256" key="2">
    <source>
        <dbReference type="RuleBase" id="RU367093"/>
    </source>
</evidence>
<keyword evidence="1 2" id="KW-0378">Hydrolase</keyword>
<proteinExistence type="inferred from homology"/>
<comment type="similarity">
    <text evidence="2">Belongs to the AB hydrolase superfamily. Lipase family.</text>
</comment>
<protein>
    <recommendedName>
        <fullName evidence="2">Phospholipase A1</fullName>
        <ecNumber evidence="2">3.1.1.-</ecNumber>
    </recommendedName>
</protein>
<dbReference type="Gramene" id="KCW89557">
    <property type="protein sequence ID" value="KCW89557"/>
    <property type="gene ID" value="EUGRSUZ_A01841"/>
</dbReference>
<dbReference type="GO" id="GO:0008970">
    <property type="term" value="F:phospholipase A1 activity"/>
    <property type="evidence" value="ECO:0007669"/>
    <property type="project" value="UniProtKB-UniRule"/>
</dbReference>
<dbReference type="InParanoid" id="A0A059DG65"/>
<accession>A0A059DG65</accession>
<dbReference type="EC" id="3.1.1.-" evidence="2"/>
<keyword evidence="2" id="KW-0442">Lipid degradation</keyword>
<dbReference type="OMA" id="SACIAEC"/>
<organism evidence="3">
    <name type="scientific">Eucalyptus grandis</name>
    <name type="common">Flooded gum</name>
    <dbReference type="NCBI Taxonomy" id="71139"/>
    <lineage>
        <taxon>Eukaryota</taxon>
        <taxon>Viridiplantae</taxon>
        <taxon>Streptophyta</taxon>
        <taxon>Embryophyta</taxon>
        <taxon>Tracheophyta</taxon>
        <taxon>Spermatophyta</taxon>
        <taxon>Magnoliopsida</taxon>
        <taxon>eudicotyledons</taxon>
        <taxon>Gunneridae</taxon>
        <taxon>Pentapetalae</taxon>
        <taxon>rosids</taxon>
        <taxon>malvids</taxon>
        <taxon>Myrtales</taxon>
        <taxon>Myrtaceae</taxon>
        <taxon>Myrtoideae</taxon>
        <taxon>Eucalypteae</taxon>
        <taxon>Eucalyptus</taxon>
    </lineage>
</organism>
<dbReference type="EMBL" id="KK198753">
    <property type="protein sequence ID" value="KCW89557.1"/>
    <property type="molecule type" value="Genomic_DNA"/>
</dbReference>
<comment type="function">
    <text evidence="2">Acylhydrolase that catalyzes the hydrolysis of phospholipids at the sn-1 position.</text>
</comment>
<dbReference type="InterPro" id="IPR033556">
    <property type="entry name" value="PLA"/>
</dbReference>
<sequence>MFKQILERWRELSGQNNWKNLLDLLDLDLRRYLIHYVANDVDGIIPKVHSGFPSVYTSDDPHSGFNKTSARKQVLTEVQWLVDQYKQEENQHNHCGPQPRSSACIAECYQHSLERLQQVVRHPITTPSPEPPCRKSQILQYCQLHPKPAPPAHCQLARHGLKVPVTGYFDAGQELLINTQLSKYLKYLKNIYNWHSLEAYLHGLAGRQGTKGGFKLEVKSDMALVNKHHSFLRDEYLVPDEWWVMMNRRMVQI</sequence>
<gene>
    <name evidence="3" type="ORF">EUGRSUZ_A01841</name>
</gene>
<dbReference type="Gene3D" id="3.40.50.1820">
    <property type="entry name" value="alpha/beta hydrolase"/>
    <property type="match status" value="3"/>
</dbReference>
<evidence type="ECO:0000256" key="1">
    <source>
        <dbReference type="ARBA" id="ARBA00022801"/>
    </source>
</evidence>
<dbReference type="PANTHER" id="PTHR31828">
    <property type="entry name" value="PHOSPHOLIPASE A1-IIGAMMA"/>
    <property type="match status" value="1"/>
</dbReference>
<keyword evidence="2" id="KW-0443">Lipid metabolism</keyword>
<dbReference type="PANTHER" id="PTHR31828:SF1">
    <property type="entry name" value="PHOSPHOLIPASE A1-IIGAMMA"/>
    <property type="match status" value="1"/>
</dbReference>
<evidence type="ECO:0000313" key="3">
    <source>
        <dbReference type="EMBL" id="KCW89557.1"/>
    </source>
</evidence>
<dbReference type="AlphaFoldDB" id="A0A059DG65"/>
<dbReference type="STRING" id="71139.A0A059DG65"/>
<reference evidence="3" key="1">
    <citation type="submission" date="2013-07" db="EMBL/GenBank/DDBJ databases">
        <title>The genome of Eucalyptus grandis.</title>
        <authorList>
            <person name="Schmutz J."/>
            <person name="Hayes R."/>
            <person name="Myburg A."/>
            <person name="Tuskan G."/>
            <person name="Grattapaglia D."/>
            <person name="Rokhsar D.S."/>
        </authorList>
    </citation>
    <scope>NUCLEOTIDE SEQUENCE</scope>
    <source>
        <tissue evidence="3">Leaf extractions</tissue>
    </source>
</reference>
<name>A0A059DG65_EUCGR</name>
<dbReference type="InterPro" id="IPR029058">
    <property type="entry name" value="AB_hydrolase_fold"/>
</dbReference>